<protein>
    <submittedName>
        <fullName evidence="1">Uncharacterized protein</fullName>
    </submittedName>
</protein>
<dbReference type="Proteomes" id="UP000285405">
    <property type="component" value="Unassembled WGS sequence"/>
</dbReference>
<dbReference type="OrthoDB" id="10340626at2759"/>
<sequence>MRSRPPNQHFANDTGLHSWNYSCTLYHSEVLKNQRPKLID</sequence>
<evidence type="ECO:0000313" key="2">
    <source>
        <dbReference type="Proteomes" id="UP000285405"/>
    </source>
</evidence>
<gene>
    <name evidence="1" type="ORF">GcC1_103019</name>
</gene>
<comment type="caution">
    <text evidence="1">The sequence shown here is derived from an EMBL/GenBank/DDBJ whole genome shotgun (WGS) entry which is preliminary data.</text>
</comment>
<evidence type="ECO:0000313" key="1">
    <source>
        <dbReference type="EMBL" id="RKF71275.1"/>
    </source>
</evidence>
<accession>A0A420I9V7</accession>
<dbReference type="EMBL" id="MCBR01010373">
    <property type="protein sequence ID" value="RKF71275.1"/>
    <property type="molecule type" value="Genomic_DNA"/>
</dbReference>
<proteinExistence type="predicted"/>
<dbReference type="AlphaFoldDB" id="A0A420I9V7"/>
<organism evidence="1 2">
    <name type="scientific">Golovinomyces cichoracearum</name>
    <dbReference type="NCBI Taxonomy" id="62708"/>
    <lineage>
        <taxon>Eukaryota</taxon>
        <taxon>Fungi</taxon>
        <taxon>Dikarya</taxon>
        <taxon>Ascomycota</taxon>
        <taxon>Pezizomycotina</taxon>
        <taxon>Leotiomycetes</taxon>
        <taxon>Erysiphales</taxon>
        <taxon>Erysiphaceae</taxon>
        <taxon>Golovinomyces</taxon>
    </lineage>
</organism>
<reference evidence="1 2" key="1">
    <citation type="journal article" date="2018" name="BMC Genomics">
        <title>Comparative genome analyses reveal sequence features reflecting distinct modes of host-adaptation between dicot and monocot powdery mildew.</title>
        <authorList>
            <person name="Wu Y."/>
            <person name="Ma X."/>
            <person name="Pan Z."/>
            <person name="Kale S.D."/>
            <person name="Song Y."/>
            <person name="King H."/>
            <person name="Zhang Q."/>
            <person name="Presley C."/>
            <person name="Deng X."/>
            <person name="Wei C.I."/>
            <person name="Xiao S."/>
        </authorList>
    </citation>
    <scope>NUCLEOTIDE SEQUENCE [LARGE SCALE GENOMIC DNA]</scope>
    <source>
        <strain evidence="1">UCSC1</strain>
    </source>
</reference>
<name>A0A420I9V7_9PEZI</name>